<dbReference type="EMBL" id="HACA01032085">
    <property type="protein sequence ID" value="CDW49446.1"/>
    <property type="molecule type" value="Transcribed_RNA"/>
</dbReference>
<name>A0A0K2VHM3_LEPSM</name>
<accession>A0A0K2VHM3</accession>
<dbReference type="AlphaFoldDB" id="A0A0K2VHM3"/>
<sequence length="68" mass="7905">MKESRSHINNNEFINAPILVRSVREIPPNDDGYFPLLKLFHCNLKGVRLSFQLYHDRSTHSYLKCSGS</sequence>
<proteinExistence type="predicted"/>
<protein>
    <submittedName>
        <fullName evidence="1">Uncharacterized protein</fullName>
    </submittedName>
</protein>
<reference evidence="1" key="1">
    <citation type="submission" date="2014-05" db="EMBL/GenBank/DDBJ databases">
        <authorList>
            <person name="Chronopoulou M."/>
        </authorList>
    </citation>
    <scope>NUCLEOTIDE SEQUENCE</scope>
    <source>
        <tissue evidence="1">Whole organism</tissue>
    </source>
</reference>
<evidence type="ECO:0000313" key="1">
    <source>
        <dbReference type="EMBL" id="CDW49446.1"/>
    </source>
</evidence>
<organism evidence="1">
    <name type="scientific">Lepeophtheirus salmonis</name>
    <name type="common">Salmon louse</name>
    <name type="synonym">Caligus salmonis</name>
    <dbReference type="NCBI Taxonomy" id="72036"/>
    <lineage>
        <taxon>Eukaryota</taxon>
        <taxon>Metazoa</taxon>
        <taxon>Ecdysozoa</taxon>
        <taxon>Arthropoda</taxon>
        <taxon>Crustacea</taxon>
        <taxon>Multicrustacea</taxon>
        <taxon>Hexanauplia</taxon>
        <taxon>Copepoda</taxon>
        <taxon>Siphonostomatoida</taxon>
        <taxon>Caligidae</taxon>
        <taxon>Lepeophtheirus</taxon>
    </lineage>
</organism>